<organism evidence="3 4">
    <name type="scientific">Gilvimarinus gilvus</name>
    <dbReference type="NCBI Taxonomy" id="3058038"/>
    <lineage>
        <taxon>Bacteria</taxon>
        <taxon>Pseudomonadati</taxon>
        <taxon>Pseudomonadota</taxon>
        <taxon>Gammaproteobacteria</taxon>
        <taxon>Cellvibrionales</taxon>
        <taxon>Cellvibrionaceae</taxon>
        <taxon>Gilvimarinus</taxon>
    </lineage>
</organism>
<evidence type="ECO:0000256" key="2">
    <source>
        <dbReference type="ARBA" id="ARBA00023235"/>
    </source>
</evidence>
<dbReference type="PANTHER" id="PTHR13774">
    <property type="entry name" value="PHENAZINE BIOSYNTHESIS PROTEIN"/>
    <property type="match status" value="1"/>
</dbReference>
<dbReference type="PIRSF" id="PIRSF016184">
    <property type="entry name" value="PhzC_PhzF"/>
    <property type="match status" value="1"/>
</dbReference>
<proteinExistence type="inferred from homology"/>
<dbReference type="PANTHER" id="PTHR13774:SF17">
    <property type="entry name" value="PHENAZINE BIOSYNTHESIS-LIKE DOMAIN-CONTAINING PROTEIN"/>
    <property type="match status" value="1"/>
</dbReference>
<sequence length="262" mass="28502">MKLPMYVVNAFTEGAFSGNPAAVVLCQPGMQEAQMQAIASQNNLAETAFVTLAESPMRLRWFTPTVEVDLCGHATLATAVALTDAGFMQGYQEFITASGLISVSQEQDLWQLNFPARPATAVTINCQRVARALGCDESDIVATATAKLLVVELSSRAAVRSLQPDLKRLSELNDIGLLVTAAGDQEDFVARFFAPNMGIDEDPVTGSAYTTLAPYWRSRLDKTSFKARQLSVRGGYIECVCERERVKIAGKCQVFSKGEIYL</sequence>
<dbReference type="InterPro" id="IPR003719">
    <property type="entry name" value="Phenazine_PhzF-like"/>
</dbReference>
<evidence type="ECO:0000313" key="3">
    <source>
        <dbReference type="EMBL" id="MDX6850330.1"/>
    </source>
</evidence>
<keyword evidence="2" id="KW-0413">Isomerase</keyword>
<accession>A0ABU4RZK5</accession>
<dbReference type="RefSeq" id="WP_302724255.1">
    <property type="nucleotide sequence ID" value="NZ_JAULRU010000783.1"/>
</dbReference>
<protein>
    <submittedName>
        <fullName evidence="3">PhzF family phenazine biosynthesis protein</fullName>
    </submittedName>
</protein>
<dbReference type="SUPFAM" id="SSF54506">
    <property type="entry name" value="Diaminopimelate epimerase-like"/>
    <property type="match status" value="1"/>
</dbReference>
<dbReference type="EMBL" id="JAXAFO010000022">
    <property type="protein sequence ID" value="MDX6850330.1"/>
    <property type="molecule type" value="Genomic_DNA"/>
</dbReference>
<gene>
    <name evidence="3" type="ORF">SCD92_13230</name>
</gene>
<name>A0ABU4RZK5_9GAMM</name>
<dbReference type="Proteomes" id="UP001273505">
    <property type="component" value="Unassembled WGS sequence"/>
</dbReference>
<dbReference type="NCBIfam" id="TIGR00654">
    <property type="entry name" value="PhzF_family"/>
    <property type="match status" value="1"/>
</dbReference>
<comment type="caution">
    <text evidence="3">The sequence shown here is derived from an EMBL/GenBank/DDBJ whole genome shotgun (WGS) entry which is preliminary data.</text>
</comment>
<dbReference type="Gene3D" id="3.10.310.10">
    <property type="entry name" value="Diaminopimelate Epimerase, Chain A, domain 1"/>
    <property type="match status" value="2"/>
</dbReference>
<keyword evidence="4" id="KW-1185">Reference proteome</keyword>
<reference evidence="3 4" key="1">
    <citation type="submission" date="2023-11" db="EMBL/GenBank/DDBJ databases">
        <title>Gilvimarinus fulvus sp. nov., isolated from the surface of Kelp.</title>
        <authorList>
            <person name="Sun Y.Y."/>
            <person name="Gong Y."/>
            <person name="Du Z.J."/>
        </authorList>
    </citation>
    <scope>NUCLEOTIDE SEQUENCE [LARGE SCALE GENOMIC DNA]</scope>
    <source>
        <strain evidence="3 4">SDUM040013</strain>
    </source>
</reference>
<dbReference type="Pfam" id="PF02567">
    <property type="entry name" value="PhzC-PhzF"/>
    <property type="match status" value="1"/>
</dbReference>
<evidence type="ECO:0000256" key="1">
    <source>
        <dbReference type="ARBA" id="ARBA00008270"/>
    </source>
</evidence>
<comment type="similarity">
    <text evidence="1">Belongs to the PhzF family.</text>
</comment>
<evidence type="ECO:0000313" key="4">
    <source>
        <dbReference type="Proteomes" id="UP001273505"/>
    </source>
</evidence>